<feature type="compositionally biased region" description="Basic and acidic residues" evidence="2">
    <location>
        <begin position="376"/>
        <end position="390"/>
    </location>
</feature>
<organism evidence="5 6">
    <name type="scientific">Senna tora</name>
    <dbReference type="NCBI Taxonomy" id="362788"/>
    <lineage>
        <taxon>Eukaryota</taxon>
        <taxon>Viridiplantae</taxon>
        <taxon>Streptophyta</taxon>
        <taxon>Embryophyta</taxon>
        <taxon>Tracheophyta</taxon>
        <taxon>Spermatophyta</taxon>
        <taxon>Magnoliopsida</taxon>
        <taxon>eudicotyledons</taxon>
        <taxon>Gunneridae</taxon>
        <taxon>Pentapetalae</taxon>
        <taxon>rosids</taxon>
        <taxon>fabids</taxon>
        <taxon>Fabales</taxon>
        <taxon>Fabaceae</taxon>
        <taxon>Caesalpinioideae</taxon>
        <taxon>Cassia clade</taxon>
        <taxon>Senna</taxon>
    </lineage>
</organism>
<dbReference type="Proteomes" id="UP000634136">
    <property type="component" value="Unassembled WGS sequence"/>
</dbReference>
<dbReference type="OrthoDB" id="62853at2759"/>
<dbReference type="SMART" id="SM00293">
    <property type="entry name" value="PWWP"/>
    <property type="match status" value="1"/>
</dbReference>
<dbReference type="GO" id="GO:0006397">
    <property type="term" value="P:mRNA processing"/>
    <property type="evidence" value="ECO:0007669"/>
    <property type="project" value="UniProtKB-KW"/>
</dbReference>
<dbReference type="Gene3D" id="1.25.40.90">
    <property type="match status" value="1"/>
</dbReference>
<comment type="caution">
    <text evidence="5">The sequence shown here is derived from an EMBL/GenBank/DDBJ whole genome shotgun (WGS) entry which is preliminary data.</text>
</comment>
<dbReference type="InterPro" id="IPR008942">
    <property type="entry name" value="ENTH_VHS"/>
</dbReference>
<feature type="region of interest" description="Disordered" evidence="2">
    <location>
        <begin position="346"/>
        <end position="424"/>
    </location>
</feature>
<dbReference type="SUPFAM" id="SSF63748">
    <property type="entry name" value="Tudor/PWWP/MBT"/>
    <property type="match status" value="1"/>
</dbReference>
<feature type="region of interest" description="Disordered" evidence="2">
    <location>
        <begin position="1123"/>
        <end position="1168"/>
    </location>
</feature>
<protein>
    <submittedName>
        <fullName evidence="5">Protein HUA2-LIKE 2-like</fullName>
    </submittedName>
</protein>
<dbReference type="Gene3D" id="2.30.30.140">
    <property type="match status" value="1"/>
</dbReference>
<keyword evidence="1" id="KW-0507">mRNA processing</keyword>
<name>A0A834TAN1_9FABA</name>
<feature type="compositionally biased region" description="Polar residues" evidence="2">
    <location>
        <begin position="410"/>
        <end position="424"/>
    </location>
</feature>
<evidence type="ECO:0000256" key="1">
    <source>
        <dbReference type="ARBA" id="ARBA00022664"/>
    </source>
</evidence>
<feature type="compositionally biased region" description="Basic and acidic residues" evidence="2">
    <location>
        <begin position="757"/>
        <end position="766"/>
    </location>
</feature>
<feature type="domain" description="CID" evidence="4">
    <location>
        <begin position="847"/>
        <end position="991"/>
    </location>
</feature>
<dbReference type="SMART" id="SM00582">
    <property type="entry name" value="RPR"/>
    <property type="match status" value="1"/>
</dbReference>
<feature type="compositionally biased region" description="Pro residues" evidence="2">
    <location>
        <begin position="1123"/>
        <end position="1161"/>
    </location>
</feature>
<dbReference type="InterPro" id="IPR000313">
    <property type="entry name" value="PWWP_dom"/>
</dbReference>
<accession>A0A834TAN1</accession>
<feature type="compositionally biased region" description="Polar residues" evidence="2">
    <location>
        <begin position="787"/>
        <end position="810"/>
    </location>
</feature>
<dbReference type="GO" id="GO:0005634">
    <property type="term" value="C:nucleus"/>
    <property type="evidence" value="ECO:0007669"/>
    <property type="project" value="UniProtKB-ARBA"/>
</dbReference>
<keyword evidence="6" id="KW-1185">Reference proteome</keyword>
<dbReference type="Pfam" id="PF04818">
    <property type="entry name" value="CID"/>
    <property type="match status" value="1"/>
</dbReference>
<feature type="domain" description="PWWP" evidence="3">
    <location>
        <begin position="24"/>
        <end position="81"/>
    </location>
</feature>
<feature type="compositionally biased region" description="Polar residues" evidence="2">
    <location>
        <begin position="157"/>
        <end position="168"/>
    </location>
</feature>
<gene>
    <name evidence="5" type="ORF">G2W53_023750</name>
</gene>
<evidence type="ECO:0000259" key="3">
    <source>
        <dbReference type="PROSITE" id="PS50812"/>
    </source>
</evidence>
<dbReference type="InterPro" id="IPR006569">
    <property type="entry name" value="CID_dom"/>
</dbReference>
<feature type="compositionally biased region" description="Basic and acidic residues" evidence="2">
    <location>
        <begin position="187"/>
        <end position="210"/>
    </location>
</feature>
<evidence type="ECO:0000256" key="2">
    <source>
        <dbReference type="SAM" id="MobiDB-lite"/>
    </source>
</evidence>
<feature type="region of interest" description="Disordered" evidence="2">
    <location>
        <begin position="746"/>
        <end position="844"/>
    </location>
</feature>
<evidence type="ECO:0000313" key="6">
    <source>
        <dbReference type="Proteomes" id="UP000634136"/>
    </source>
</evidence>
<evidence type="ECO:0000259" key="4">
    <source>
        <dbReference type="PROSITE" id="PS51391"/>
    </source>
</evidence>
<feature type="region of interest" description="Disordered" evidence="2">
    <location>
        <begin position="119"/>
        <end position="236"/>
    </location>
</feature>
<dbReference type="CDD" id="cd20147">
    <property type="entry name" value="PWWP_HULK"/>
    <property type="match status" value="1"/>
</dbReference>
<feature type="compositionally biased region" description="Polar residues" evidence="2">
    <location>
        <begin position="362"/>
        <end position="373"/>
    </location>
</feature>
<dbReference type="PROSITE" id="PS50812">
    <property type="entry name" value="PWWP"/>
    <property type="match status" value="1"/>
</dbReference>
<dbReference type="PANTHER" id="PTHR12550:SF49">
    <property type="entry name" value="PROTEIN HUA2-LIKE 2-RELATED"/>
    <property type="match status" value="1"/>
</dbReference>
<sequence>MAPSRRKGASKAAAAAAARRQWKVGDLVLAKVKGFPAWPATVSEPEKWGYSTDWKKVLVYFFGTQQIAFCNPADVEAFTEEKKQSLLVKRQGKGADFVRAVQEIIDSFEKLKETQVDEINPGDEVAGANVTIPVDSSAKSSTNLGLKDESEAPELIHNSQMKSTSSFTERTEAESVCATEDASATAPKDEASNKEASLKEPNDNAKRSVDLRPQGNVTQRNTPVRRSRSSSRNQSFVMHCSDGGKSVGDVSANAVQNVSLRRNKRFRKSPDISGCDDADASAFTSNGSTEDSRSEILTIDSDAISLNEGSTIDSNCKLELPDTIEFPEGEFELNKGFDLEMKAVVNKKKRKPNRKREEKAGVQNTSQSSQNVCGNPKDRCSEQDGDEHLPLLKRARVRMGKSSETDTEHNSTVQPQDKGSKENNNTLQHMISSSTHEDCSGADEELSVLNGVMDNISPPKSLAPCSESELQICKSKDQTFGCPLDGEAVLPPSKRLHRALEAMSANAAKDGDDQDCAEVSPTIMTSNGRCCTSSIKRCACMAINSQGGKGLELQGMDTCGHGSHFNACSLSTSSNPINYNFTENKSSIEMDKQLTKFPNQDICKDVLPDDKEQEVGKDLTDSVDCQTDRSDSQIHFLGNMSSNLDTKCCEVGSSQDSPCPSLPPNDEDNIRALDQSNKAPDMSEHVWANLDSTSGGNVSGELLPQNITDVPQNEVGDDTECLKPAVGDSSKVNDMCEAVKEVKCKGPKQDTTCDSNSGDRFEEKDILGNQSSPSLTDGGDCPPQGSPPNTSLCNVSTSDSSNILQNNGSCSPDVHLHQKQASSGPIVDGRKDGSAATQRSKGKSTEAGHAALLYFEAMLGTLTRTKESIGRATRIAIDCAKFGIAAKVVEILAHSLETESSLHRRVDLFFLVDSIAQCSRGLKGDVGGVYPSAIQAVLPRLLSAAAPPGNTAQENRRQLWLERRILPESIIRHHIRELDLYSLSASTGAFSRRSLRTERALDDPIREMEGMLVDEYGSNSSFQLPGFCMPRMLKYEDEGSDSDGGNFEAVTPEHNSETHEVHEMTPALEKHKHILEDVDGELEMEDVAPSCDVEMNSVFNDNGGNVDAKQASHNQAEKNILVPFPPFPQDVPLSSPLPPSCSPPPPPPPPLPPPPPPPLPPSLHHMSAISHPYDTGVVPKLHKDAQMTQPLAAPRNSQPLCEGVHYRVPECRDMPMQMSESSSSFSNFPVPPPDNFRYFEGVTAHNKGYPLRPPHQVPSNQFSFVHGDRHVKQRREVAPPPYSNGHHCVQNMERENFRNNHERLKPPPYDFQERWRGPAPYSGPRYQDKGVPAPYGCHPCESARLPDHGWRFPPRSMNHRNSMPFRPPFEDAIPVASRGVQAFGGQDEQKLPRN</sequence>
<evidence type="ECO:0000313" key="5">
    <source>
        <dbReference type="EMBL" id="KAF7818295.1"/>
    </source>
</evidence>
<dbReference type="Pfam" id="PF00855">
    <property type="entry name" value="PWWP"/>
    <property type="match status" value="1"/>
</dbReference>
<dbReference type="PANTHER" id="PTHR12550">
    <property type="entry name" value="HEPATOMA-DERIVED GROWTH FACTOR-RELATED"/>
    <property type="match status" value="1"/>
</dbReference>
<reference evidence="5" key="1">
    <citation type="submission" date="2020-09" db="EMBL/GenBank/DDBJ databases">
        <title>Genome-Enabled Discovery of Anthraquinone Biosynthesis in Senna tora.</title>
        <authorList>
            <person name="Kang S.-H."/>
            <person name="Pandey R.P."/>
            <person name="Lee C.-M."/>
            <person name="Sim J.-S."/>
            <person name="Jeong J.-T."/>
            <person name="Choi B.-S."/>
            <person name="Jung M."/>
            <person name="Ginzburg D."/>
            <person name="Zhao K."/>
            <person name="Won S.Y."/>
            <person name="Oh T.-J."/>
            <person name="Yu Y."/>
            <person name="Kim N.-H."/>
            <person name="Lee O.R."/>
            <person name="Lee T.-H."/>
            <person name="Bashyal P."/>
            <person name="Kim T.-S."/>
            <person name="Lee W.-H."/>
            <person name="Kawkins C."/>
            <person name="Kim C.-K."/>
            <person name="Kim J.S."/>
            <person name="Ahn B.O."/>
            <person name="Rhee S.Y."/>
            <person name="Sohng J.K."/>
        </authorList>
    </citation>
    <scope>NUCLEOTIDE SEQUENCE</scope>
    <source>
        <tissue evidence="5">Leaf</tissue>
    </source>
</reference>
<dbReference type="EMBL" id="JAAIUW010000008">
    <property type="protein sequence ID" value="KAF7818295.1"/>
    <property type="molecule type" value="Genomic_DNA"/>
</dbReference>
<proteinExistence type="predicted"/>
<dbReference type="PROSITE" id="PS51391">
    <property type="entry name" value="CID"/>
    <property type="match status" value="1"/>
</dbReference>